<dbReference type="PIRSF" id="PIRSF015601">
    <property type="entry name" value="MTase_slr0722"/>
    <property type="match status" value="1"/>
</dbReference>
<dbReference type="InterPro" id="IPR015947">
    <property type="entry name" value="PUA-like_sf"/>
</dbReference>
<keyword evidence="14" id="KW-1185">Reference proteome</keyword>
<feature type="domain" description="Ribosomal RNA small subunit methyltransferase E PUA-like" evidence="12">
    <location>
        <begin position="21"/>
        <end position="65"/>
    </location>
</feature>
<reference evidence="13 14" key="1">
    <citation type="journal article" date="2020" name="Microorganisms">
        <title>Simultaneous Genome Sequencing of Prosthecochloris ethylica and Desulfuromonas acetoxidans within a Syntrophic Mixture Reveals Unique Pili and Protein Interactions.</title>
        <authorList>
            <person name="Kyndt J.A."/>
            <person name="Van Beeumen J.J."/>
            <person name="Meyer T.E."/>
        </authorList>
    </citation>
    <scope>NUCLEOTIDE SEQUENCE [LARGE SCALE GENOMIC DNA]</scope>
    <source>
        <strain evidence="13 14">N3</strain>
    </source>
</reference>
<dbReference type="NCBIfam" id="TIGR00046">
    <property type="entry name" value="RsmE family RNA methyltransferase"/>
    <property type="match status" value="1"/>
</dbReference>
<gene>
    <name evidence="13" type="ORF">INT08_00850</name>
</gene>
<dbReference type="EC" id="2.1.1.193" evidence="10"/>
<sequence length="252" mass="27704">MDLFYTSPDCIDEELGELVVEGEEFHHIVRVLRRSVGDTICVTDGRGLCARAAIRSVDKRRLRAEMLSCERLQPPPARLTIALSLLKSPQRFDFFLEKATELGVDRIVPMVSSRTVSRARGDKARRKTERWRNLLVSASRQTKRFYLPLITEPVSFQEVLAMEAEHDVACIAHESSLEVPCGEMSGSNVLFLVGPEGGFSSTEVGQALEAGFQAVSLGPSILRAETAALCAAAFVRMGRLGTTGCGETSMKR</sequence>
<dbReference type="Proteomes" id="UP000619838">
    <property type="component" value="Unassembled WGS sequence"/>
</dbReference>
<evidence type="ECO:0000313" key="13">
    <source>
        <dbReference type="EMBL" id="MBF0635730.1"/>
    </source>
</evidence>
<dbReference type="PANTHER" id="PTHR30027:SF3">
    <property type="entry name" value="16S RRNA (URACIL(1498)-N(3))-METHYLTRANSFERASE"/>
    <property type="match status" value="1"/>
</dbReference>
<proteinExistence type="inferred from homology"/>
<evidence type="ECO:0000256" key="3">
    <source>
        <dbReference type="ARBA" id="ARBA00022490"/>
    </source>
</evidence>
<evidence type="ECO:0000256" key="9">
    <source>
        <dbReference type="ARBA" id="ARBA00047944"/>
    </source>
</evidence>
<accession>A0ABR9XNX2</accession>
<dbReference type="InterPro" id="IPR006700">
    <property type="entry name" value="RsmE"/>
</dbReference>
<dbReference type="InterPro" id="IPR046887">
    <property type="entry name" value="RsmE_PUA-like"/>
</dbReference>
<dbReference type="InterPro" id="IPR029028">
    <property type="entry name" value="Alpha/beta_knot_MTases"/>
</dbReference>
<keyword evidence="7 10" id="KW-0949">S-adenosyl-L-methionine</keyword>
<dbReference type="SUPFAM" id="SSF88697">
    <property type="entry name" value="PUA domain-like"/>
    <property type="match status" value="1"/>
</dbReference>
<keyword evidence="4 10" id="KW-0698">rRNA processing</keyword>
<keyword evidence="5 10" id="KW-0489">Methyltransferase</keyword>
<evidence type="ECO:0000259" key="12">
    <source>
        <dbReference type="Pfam" id="PF20260"/>
    </source>
</evidence>
<evidence type="ECO:0000256" key="5">
    <source>
        <dbReference type="ARBA" id="ARBA00022603"/>
    </source>
</evidence>
<keyword evidence="6 10" id="KW-0808">Transferase</keyword>
<dbReference type="RefSeq" id="WP_175186918.1">
    <property type="nucleotide sequence ID" value="NZ_JABVZQ010000002.1"/>
</dbReference>
<dbReference type="SUPFAM" id="SSF75217">
    <property type="entry name" value="alpha/beta knot"/>
    <property type="match status" value="1"/>
</dbReference>
<comment type="function">
    <text evidence="8 10">Specifically methylates the N3 position of the uracil ring of uridine 1498 (m3U1498) in 16S rRNA. Acts on the fully assembled 30S ribosomal subunit.</text>
</comment>
<name>A0ABR9XNX2_9CHLB</name>
<dbReference type="InterPro" id="IPR029026">
    <property type="entry name" value="tRNA_m1G_MTases_N"/>
</dbReference>
<comment type="subcellular location">
    <subcellularLocation>
        <location evidence="1 10">Cytoplasm</location>
    </subcellularLocation>
</comment>
<comment type="caution">
    <text evidence="13">The sequence shown here is derived from an EMBL/GenBank/DDBJ whole genome shotgun (WGS) entry which is preliminary data.</text>
</comment>
<dbReference type="Gene3D" id="3.40.1280.10">
    <property type="match status" value="1"/>
</dbReference>
<dbReference type="InterPro" id="IPR046886">
    <property type="entry name" value="RsmE_MTase_dom"/>
</dbReference>
<feature type="domain" description="Ribosomal RNA small subunit methyltransferase E methyltransferase" evidence="11">
    <location>
        <begin position="75"/>
        <end position="235"/>
    </location>
</feature>
<dbReference type="PANTHER" id="PTHR30027">
    <property type="entry name" value="RIBOSOMAL RNA SMALL SUBUNIT METHYLTRANSFERASE E"/>
    <property type="match status" value="1"/>
</dbReference>
<comment type="similarity">
    <text evidence="2 10">Belongs to the RNA methyltransferase RsmE family.</text>
</comment>
<dbReference type="Pfam" id="PF20260">
    <property type="entry name" value="PUA_4"/>
    <property type="match status" value="1"/>
</dbReference>
<protein>
    <recommendedName>
        <fullName evidence="10">Ribosomal RNA small subunit methyltransferase E</fullName>
        <ecNumber evidence="10">2.1.1.193</ecNumber>
    </recommendedName>
</protein>
<evidence type="ECO:0000256" key="10">
    <source>
        <dbReference type="PIRNR" id="PIRNR015601"/>
    </source>
</evidence>
<evidence type="ECO:0000256" key="1">
    <source>
        <dbReference type="ARBA" id="ARBA00004496"/>
    </source>
</evidence>
<evidence type="ECO:0000256" key="2">
    <source>
        <dbReference type="ARBA" id="ARBA00005528"/>
    </source>
</evidence>
<keyword evidence="3 10" id="KW-0963">Cytoplasm</keyword>
<evidence type="ECO:0000256" key="8">
    <source>
        <dbReference type="ARBA" id="ARBA00025699"/>
    </source>
</evidence>
<dbReference type="Pfam" id="PF04452">
    <property type="entry name" value="Methyltrans_RNA"/>
    <property type="match status" value="1"/>
</dbReference>
<evidence type="ECO:0000259" key="11">
    <source>
        <dbReference type="Pfam" id="PF04452"/>
    </source>
</evidence>
<organism evidence="13 14">
    <name type="scientific">Prosthecochloris ethylica</name>
    <dbReference type="NCBI Taxonomy" id="2743976"/>
    <lineage>
        <taxon>Bacteria</taxon>
        <taxon>Pseudomonadati</taxon>
        <taxon>Chlorobiota</taxon>
        <taxon>Chlorobiia</taxon>
        <taxon>Chlorobiales</taxon>
        <taxon>Chlorobiaceae</taxon>
        <taxon>Prosthecochloris</taxon>
    </lineage>
</organism>
<dbReference type="EMBL" id="JADGII010000001">
    <property type="protein sequence ID" value="MBF0635730.1"/>
    <property type="molecule type" value="Genomic_DNA"/>
</dbReference>
<evidence type="ECO:0000256" key="4">
    <source>
        <dbReference type="ARBA" id="ARBA00022552"/>
    </source>
</evidence>
<dbReference type="CDD" id="cd18084">
    <property type="entry name" value="RsmE-like"/>
    <property type="match status" value="1"/>
</dbReference>
<evidence type="ECO:0000256" key="7">
    <source>
        <dbReference type="ARBA" id="ARBA00022691"/>
    </source>
</evidence>
<evidence type="ECO:0000256" key="6">
    <source>
        <dbReference type="ARBA" id="ARBA00022679"/>
    </source>
</evidence>
<evidence type="ECO:0000313" key="14">
    <source>
        <dbReference type="Proteomes" id="UP000619838"/>
    </source>
</evidence>
<comment type="catalytic activity">
    <reaction evidence="9 10">
        <text>uridine(1498) in 16S rRNA + S-adenosyl-L-methionine = N(3)-methyluridine(1498) in 16S rRNA + S-adenosyl-L-homocysteine + H(+)</text>
        <dbReference type="Rhea" id="RHEA:42920"/>
        <dbReference type="Rhea" id="RHEA-COMP:10283"/>
        <dbReference type="Rhea" id="RHEA-COMP:10284"/>
        <dbReference type="ChEBI" id="CHEBI:15378"/>
        <dbReference type="ChEBI" id="CHEBI:57856"/>
        <dbReference type="ChEBI" id="CHEBI:59789"/>
        <dbReference type="ChEBI" id="CHEBI:65315"/>
        <dbReference type="ChEBI" id="CHEBI:74502"/>
        <dbReference type="EC" id="2.1.1.193"/>
    </reaction>
</comment>